<dbReference type="EMBL" id="VGIY01000034">
    <property type="protein sequence ID" value="MBM3316710.1"/>
    <property type="molecule type" value="Genomic_DNA"/>
</dbReference>
<dbReference type="GO" id="GO:0008234">
    <property type="term" value="F:cysteine-type peptidase activity"/>
    <property type="evidence" value="ECO:0007669"/>
    <property type="project" value="InterPro"/>
</dbReference>
<evidence type="ECO:0000313" key="4">
    <source>
        <dbReference type="Proteomes" id="UP000748308"/>
    </source>
</evidence>
<dbReference type="InterPro" id="IPR013128">
    <property type="entry name" value="Peptidase_C1A"/>
</dbReference>
<evidence type="ECO:0000259" key="2">
    <source>
        <dbReference type="SMART" id="SM00645"/>
    </source>
</evidence>
<dbReference type="SMART" id="SM00645">
    <property type="entry name" value="Pept_C1"/>
    <property type="match status" value="1"/>
</dbReference>
<dbReference type="Gene3D" id="2.60.40.4070">
    <property type="match status" value="1"/>
</dbReference>
<dbReference type="GO" id="GO:0006508">
    <property type="term" value="P:proteolysis"/>
    <property type="evidence" value="ECO:0007669"/>
    <property type="project" value="InterPro"/>
</dbReference>
<proteinExistence type="inferred from homology"/>
<reference evidence="3" key="1">
    <citation type="submission" date="2019-03" db="EMBL/GenBank/DDBJ databases">
        <title>Lake Tanganyika Metagenome-Assembled Genomes (MAGs).</title>
        <authorList>
            <person name="Tran P."/>
        </authorList>
    </citation>
    <scope>NUCLEOTIDE SEQUENCE</scope>
    <source>
        <strain evidence="3">M_DeepCast_400m_m2_100</strain>
    </source>
</reference>
<dbReference type="Proteomes" id="UP000748308">
    <property type="component" value="Unassembled WGS sequence"/>
</dbReference>
<gene>
    <name evidence="3" type="ORF">FJY75_02550</name>
</gene>
<dbReference type="InterPro" id="IPR039417">
    <property type="entry name" value="Peptidase_C1A_papain-like"/>
</dbReference>
<evidence type="ECO:0000313" key="3">
    <source>
        <dbReference type="EMBL" id="MBM3316710.1"/>
    </source>
</evidence>
<dbReference type="AlphaFoldDB" id="A0A938BPY8"/>
<evidence type="ECO:0000256" key="1">
    <source>
        <dbReference type="ARBA" id="ARBA00008455"/>
    </source>
</evidence>
<dbReference type="CDD" id="cd02248">
    <property type="entry name" value="Peptidase_C1A"/>
    <property type="match status" value="1"/>
</dbReference>
<comment type="caution">
    <text evidence="3">The sequence shown here is derived from an EMBL/GenBank/DDBJ whole genome shotgun (WGS) entry which is preliminary data.</text>
</comment>
<dbReference type="PROSITE" id="PS00639">
    <property type="entry name" value="THIOL_PROTEASE_HIS"/>
    <property type="match status" value="1"/>
</dbReference>
<organism evidence="3 4">
    <name type="scientific">Eiseniibacteriota bacterium</name>
    <dbReference type="NCBI Taxonomy" id="2212470"/>
    <lineage>
        <taxon>Bacteria</taxon>
        <taxon>Candidatus Eiseniibacteriota</taxon>
    </lineage>
</organism>
<dbReference type="InterPro" id="IPR000668">
    <property type="entry name" value="Peptidase_C1A_C"/>
</dbReference>
<comment type="similarity">
    <text evidence="1">Belongs to the peptidase C1 family.</text>
</comment>
<dbReference type="InterPro" id="IPR025660">
    <property type="entry name" value="Pept_his_AS"/>
</dbReference>
<dbReference type="Pfam" id="PF00112">
    <property type="entry name" value="Peptidase_C1"/>
    <property type="match status" value="1"/>
</dbReference>
<dbReference type="Gene3D" id="3.90.70.10">
    <property type="entry name" value="Cysteine proteinases"/>
    <property type="match status" value="1"/>
</dbReference>
<accession>A0A938BPY8</accession>
<dbReference type="InterPro" id="IPR038765">
    <property type="entry name" value="Papain-like_cys_pep_sf"/>
</dbReference>
<feature type="domain" description="Peptidase C1A papain C-terminal" evidence="2">
    <location>
        <begin position="99"/>
        <end position="310"/>
    </location>
</feature>
<dbReference type="InterPro" id="IPR025965">
    <property type="entry name" value="FlgD/Vpr_Ig-like"/>
</dbReference>
<protein>
    <recommendedName>
        <fullName evidence="2">Peptidase C1A papain C-terminal domain-containing protein</fullName>
    </recommendedName>
</protein>
<dbReference type="Pfam" id="PF13860">
    <property type="entry name" value="FlgD_ig"/>
    <property type="match status" value="1"/>
</dbReference>
<dbReference type="SUPFAM" id="SSF54001">
    <property type="entry name" value="Cysteine proteinases"/>
    <property type="match status" value="1"/>
</dbReference>
<dbReference type="PANTHER" id="PTHR12411">
    <property type="entry name" value="CYSTEINE PROTEASE FAMILY C1-RELATED"/>
    <property type="match status" value="1"/>
</dbReference>
<sequence length="849" mass="89211">MAPAAGAGAGAAVAVLVLLGLALIAAPAGADLAGYHAGRVAEINREIAARGHHWTAGMTSLTAYTPEELAGMLGLVLPEEVERALGQEPPAPFPARRDLPAYFDWRDLGGMTPVRNQGPCGSCWDFAGIGALESVIQIHGGVELDLSEQQILSCATPGYGCYGGCTAWVWSWIRDHGAVAEACMPYQADHNVPCTQEPCARIASAKRWIDIPNDVDQIKAAIHEYGPVSTAFYVYGDFYYYDGGCYEHADEVTWTNHAVVIAGWDDAACGGAGAWLVKNSWGDGWGEDGYFWIKYGNSNIGTATQLVYYDPAVDIELVSAAVDDLTAGDGDEWLDPGEQAALIVGVRNAILAEPRSVITAQLACDSPLVSILSAAAGCADLGAGESAILSPPFQVAVSPFAAIGAPLVFRLHIAAAGGYAATDSFTLIAGDVPILLIDDDGSTVADPYIRAALDAGGYLYRHWDTDALGSPTAAVLQRYPAAIWLTGVSGHVDPTDQQAIAAFQDAGGALLATGQDIGWYLHDWSGATPQDREFYEQRLHAIYLEDGSGYMSLTGTPGDPIGDGLAVDIGGGSGSRAQAWPSRIDANTGAAATFAYAPGVIGSVRWEGAYRVAYFAFGIEAVNEASDRAAIVARTLDWLVPAWPDVLQPQIELLAPNGGELWWPESEVEVRWSASDNVGVVAIDLRLSRDGGASYPETIAAGIPDGGSFFWTVSGPGSQACRLMAVARDAAGLLNMDVSDGDFTILDASASAPAPPAVFSFRAAGPNPFARATAIALTLPEAERVDLGVYDLAGRRVADLHRGPLAAGGHAFRWTGTDAAGRELPGGVYFVRLRRADGSQPQVRCVLVR</sequence>
<name>A0A938BPY8_UNCEI</name>